<evidence type="ECO:0000256" key="1">
    <source>
        <dbReference type="SAM" id="MobiDB-lite"/>
    </source>
</evidence>
<dbReference type="Proteomes" id="UP000018851">
    <property type="component" value="Chromosome"/>
</dbReference>
<reference evidence="2 3" key="1">
    <citation type="submission" date="2013-07" db="EMBL/GenBank/DDBJ databases">
        <title>Completed genome of Sphingomonas sanxanigenens NX02.</title>
        <authorList>
            <person name="Ma T."/>
            <person name="Huang H."/>
            <person name="Wu M."/>
            <person name="Li X."/>
            <person name="Li G."/>
        </authorList>
    </citation>
    <scope>NUCLEOTIDE SEQUENCE [LARGE SCALE GENOMIC DNA]</scope>
    <source>
        <strain evidence="2 3">NX02</strain>
    </source>
</reference>
<dbReference type="PATRIC" id="fig|1123269.5.peg.4851"/>
<proteinExistence type="predicted"/>
<dbReference type="STRING" id="1123269.NX02_24750"/>
<dbReference type="EMBL" id="CP006644">
    <property type="protein sequence ID" value="AHE56557.1"/>
    <property type="molecule type" value="Genomic_DNA"/>
</dbReference>
<sequence>MHAYFPIATRPYRIVSRRITIRSDGWRGANHDVIIMTSEGAQIARSPACPQRSGITPEETV</sequence>
<accession>W0AJ39</accession>
<keyword evidence="3" id="KW-1185">Reference proteome</keyword>
<organism evidence="2 3">
    <name type="scientific">Sphingomonas sanxanigenens DSM 19645 = NX02</name>
    <dbReference type="NCBI Taxonomy" id="1123269"/>
    <lineage>
        <taxon>Bacteria</taxon>
        <taxon>Pseudomonadati</taxon>
        <taxon>Pseudomonadota</taxon>
        <taxon>Alphaproteobacteria</taxon>
        <taxon>Sphingomonadales</taxon>
        <taxon>Sphingomonadaceae</taxon>
        <taxon>Sphingomonas</taxon>
    </lineage>
</organism>
<name>W0AJ39_9SPHN</name>
<evidence type="ECO:0000313" key="3">
    <source>
        <dbReference type="Proteomes" id="UP000018851"/>
    </source>
</evidence>
<feature type="region of interest" description="Disordered" evidence="1">
    <location>
        <begin position="42"/>
        <end position="61"/>
    </location>
</feature>
<gene>
    <name evidence="2" type="ORF">NX02_24750</name>
</gene>
<evidence type="ECO:0000313" key="2">
    <source>
        <dbReference type="EMBL" id="AHE56557.1"/>
    </source>
</evidence>
<dbReference type="KEGG" id="ssan:NX02_24750"/>
<protein>
    <submittedName>
        <fullName evidence="2">Uncharacterized protein</fullName>
    </submittedName>
</protein>
<dbReference type="HOGENOM" id="CLU_2920421_0_0_5"/>
<dbReference type="AlphaFoldDB" id="W0AJ39"/>